<keyword evidence="6" id="KW-0328">Glycosyltransferase</keyword>
<dbReference type="OrthoDB" id="10257085at2759"/>
<dbReference type="SUPFAM" id="SSF53271">
    <property type="entry name" value="PRTase-like"/>
    <property type="match status" value="1"/>
</dbReference>
<evidence type="ECO:0000256" key="3">
    <source>
        <dbReference type="ARBA" id="ARBA00009516"/>
    </source>
</evidence>
<name>A0A165DUF8_9BASI</name>
<evidence type="ECO:0000313" key="13">
    <source>
        <dbReference type="Proteomes" id="UP000076842"/>
    </source>
</evidence>
<evidence type="ECO:0000256" key="5">
    <source>
        <dbReference type="ARBA" id="ARBA00022533"/>
    </source>
</evidence>
<evidence type="ECO:0000259" key="11">
    <source>
        <dbReference type="Pfam" id="PF14681"/>
    </source>
</evidence>
<evidence type="ECO:0000256" key="4">
    <source>
        <dbReference type="ARBA" id="ARBA00011894"/>
    </source>
</evidence>
<dbReference type="GO" id="GO:0005525">
    <property type="term" value="F:GTP binding"/>
    <property type="evidence" value="ECO:0007669"/>
    <property type="project" value="UniProtKB-KW"/>
</dbReference>
<dbReference type="AlphaFoldDB" id="A0A165DUF8"/>
<comment type="similarity">
    <text evidence="3">Belongs to the UPRTase family.</text>
</comment>
<evidence type="ECO:0000256" key="7">
    <source>
        <dbReference type="ARBA" id="ARBA00022679"/>
    </source>
</evidence>
<keyword evidence="13" id="KW-1185">Reference proteome</keyword>
<dbReference type="Pfam" id="PF14681">
    <property type="entry name" value="UPRTase"/>
    <property type="match status" value="1"/>
</dbReference>
<dbReference type="NCBIfam" id="NF001097">
    <property type="entry name" value="PRK00129.1"/>
    <property type="match status" value="1"/>
</dbReference>
<proteinExistence type="inferred from homology"/>
<dbReference type="InterPro" id="IPR050054">
    <property type="entry name" value="UPRTase/APRTase"/>
</dbReference>
<dbReference type="PANTHER" id="PTHR32315:SF4">
    <property type="entry name" value="URACIL PHOSPHORIBOSYLTRANSFERASE, CHLOROPLASTIC"/>
    <property type="match status" value="1"/>
</dbReference>
<dbReference type="FunCoup" id="A0A165DUF8">
    <property type="interactions" value="85"/>
</dbReference>
<keyword evidence="8" id="KW-0547">Nucleotide-binding</keyword>
<accession>A0A165DUF8</accession>
<evidence type="ECO:0000256" key="10">
    <source>
        <dbReference type="ARBA" id="ARBA00031082"/>
    </source>
</evidence>
<dbReference type="Proteomes" id="UP000076842">
    <property type="component" value="Unassembled WGS sequence"/>
</dbReference>
<comment type="pathway">
    <text evidence="2">Pyrimidine metabolism; UMP biosynthesis via salvage pathway; UMP from uracil: step 1/1.</text>
</comment>
<dbReference type="EMBL" id="KV424034">
    <property type="protein sequence ID" value="KZT53567.1"/>
    <property type="molecule type" value="Genomic_DNA"/>
</dbReference>
<keyword evidence="5" id="KW-0021">Allosteric enzyme</keyword>
<gene>
    <name evidence="12" type="ORF">CALCODRAFT_500996</name>
</gene>
<protein>
    <recommendedName>
        <fullName evidence="4">uracil phosphoribosyltransferase</fullName>
        <ecNumber evidence="4">2.4.2.9</ecNumber>
    </recommendedName>
    <alternativeName>
        <fullName evidence="10">UMP pyrophosphorylase</fullName>
    </alternativeName>
</protein>
<sequence length="228" mass="24447">MTAAPQAVPGPDPRELNPNTHLISHPVVSAKLTALRSTAASPKTFREGVRDVSLFLAIEASRDLPLFEIPLQTPITQTVGTLLASRIGVVPILRAGLGMADGLLPLFPDANVFHVGLFREKATLQPVEYYSKLPESVEVDLVYIVDPLIATGGTACAAVTMIVEWGVPIQNIRFLAILASAPGLQRIHGEFPDLHVWVAAVDPELTDHGLISPGLGDTGDRLFNTMRP</sequence>
<evidence type="ECO:0000256" key="2">
    <source>
        <dbReference type="ARBA" id="ARBA00005180"/>
    </source>
</evidence>
<dbReference type="STRING" id="1353952.A0A165DUF8"/>
<reference evidence="12 13" key="1">
    <citation type="journal article" date="2016" name="Mol. Biol. Evol.">
        <title>Comparative Genomics of Early-Diverging Mushroom-Forming Fungi Provides Insights into the Origins of Lignocellulose Decay Capabilities.</title>
        <authorList>
            <person name="Nagy L.G."/>
            <person name="Riley R."/>
            <person name="Tritt A."/>
            <person name="Adam C."/>
            <person name="Daum C."/>
            <person name="Floudas D."/>
            <person name="Sun H."/>
            <person name="Yadav J.S."/>
            <person name="Pangilinan J."/>
            <person name="Larsson K.H."/>
            <person name="Matsuura K."/>
            <person name="Barry K."/>
            <person name="Labutti K."/>
            <person name="Kuo R."/>
            <person name="Ohm R.A."/>
            <person name="Bhattacharya S.S."/>
            <person name="Shirouzu T."/>
            <person name="Yoshinaga Y."/>
            <person name="Martin F.M."/>
            <person name="Grigoriev I.V."/>
            <person name="Hibbett D.S."/>
        </authorList>
    </citation>
    <scope>NUCLEOTIDE SEQUENCE [LARGE SCALE GENOMIC DNA]</scope>
    <source>
        <strain evidence="12 13">HHB12733</strain>
    </source>
</reference>
<dbReference type="GO" id="GO:0005737">
    <property type="term" value="C:cytoplasm"/>
    <property type="evidence" value="ECO:0007669"/>
    <property type="project" value="UniProtKB-ARBA"/>
</dbReference>
<dbReference type="CDD" id="cd06223">
    <property type="entry name" value="PRTases_typeI"/>
    <property type="match status" value="1"/>
</dbReference>
<organism evidence="12 13">
    <name type="scientific">Calocera cornea HHB12733</name>
    <dbReference type="NCBI Taxonomy" id="1353952"/>
    <lineage>
        <taxon>Eukaryota</taxon>
        <taxon>Fungi</taxon>
        <taxon>Dikarya</taxon>
        <taxon>Basidiomycota</taxon>
        <taxon>Agaricomycotina</taxon>
        <taxon>Dacrymycetes</taxon>
        <taxon>Dacrymycetales</taxon>
        <taxon>Dacrymycetaceae</taxon>
        <taxon>Calocera</taxon>
    </lineage>
</organism>
<dbReference type="InParanoid" id="A0A165DUF8"/>
<evidence type="ECO:0000256" key="6">
    <source>
        <dbReference type="ARBA" id="ARBA00022676"/>
    </source>
</evidence>
<evidence type="ECO:0000256" key="8">
    <source>
        <dbReference type="ARBA" id="ARBA00022741"/>
    </source>
</evidence>
<dbReference type="FunFam" id="3.40.50.2020:FF:000003">
    <property type="entry name" value="Uracil phosphoribosyltransferase"/>
    <property type="match status" value="1"/>
</dbReference>
<dbReference type="PANTHER" id="PTHR32315">
    <property type="entry name" value="ADENINE PHOSPHORIBOSYLTRANSFERASE"/>
    <property type="match status" value="1"/>
</dbReference>
<dbReference type="InterPro" id="IPR000836">
    <property type="entry name" value="PRTase_dom"/>
</dbReference>
<dbReference type="GO" id="GO:0004845">
    <property type="term" value="F:uracil phosphoribosyltransferase activity"/>
    <property type="evidence" value="ECO:0007669"/>
    <property type="project" value="UniProtKB-EC"/>
</dbReference>
<evidence type="ECO:0000256" key="9">
    <source>
        <dbReference type="ARBA" id="ARBA00023134"/>
    </source>
</evidence>
<dbReference type="Gene3D" id="3.40.50.2020">
    <property type="match status" value="1"/>
</dbReference>
<dbReference type="InterPro" id="IPR029057">
    <property type="entry name" value="PRTase-like"/>
</dbReference>
<keyword evidence="9" id="KW-0342">GTP-binding</keyword>
<dbReference type="EC" id="2.4.2.9" evidence="4"/>
<evidence type="ECO:0000313" key="12">
    <source>
        <dbReference type="EMBL" id="KZT53567.1"/>
    </source>
</evidence>
<evidence type="ECO:0000256" key="1">
    <source>
        <dbReference type="ARBA" id="ARBA00001946"/>
    </source>
</evidence>
<comment type="cofactor">
    <cofactor evidence="1">
        <name>Mg(2+)</name>
        <dbReference type="ChEBI" id="CHEBI:18420"/>
    </cofactor>
</comment>
<feature type="domain" description="Phosphoribosyltransferase" evidence="11">
    <location>
        <begin position="23"/>
        <end position="225"/>
    </location>
</feature>
<keyword evidence="7" id="KW-0808">Transferase</keyword>